<dbReference type="PANTHER" id="PTHR36435:SF1">
    <property type="entry name" value="CAAX AMINO TERMINAL PROTEASE FAMILY PROTEIN"/>
    <property type="match status" value="1"/>
</dbReference>
<dbReference type="RefSeq" id="WP_310279505.1">
    <property type="nucleotide sequence ID" value="NZ_JAVDWQ010000003.1"/>
</dbReference>
<accession>A0ABU1Y542</accession>
<feature type="transmembrane region" description="Helical" evidence="1">
    <location>
        <begin position="90"/>
        <end position="106"/>
    </location>
</feature>
<dbReference type="Pfam" id="PF02517">
    <property type="entry name" value="Rce1-like"/>
    <property type="match status" value="1"/>
</dbReference>
<feature type="transmembrane region" description="Helical" evidence="1">
    <location>
        <begin position="21"/>
        <end position="44"/>
    </location>
</feature>
<keyword evidence="3" id="KW-0378">Hydrolase</keyword>
<keyword evidence="1" id="KW-0812">Transmembrane</keyword>
<evidence type="ECO:0000256" key="1">
    <source>
        <dbReference type="SAM" id="Phobius"/>
    </source>
</evidence>
<name>A0ABU1Y542_9FLAO</name>
<feature type="transmembrane region" description="Helical" evidence="1">
    <location>
        <begin position="64"/>
        <end position="83"/>
    </location>
</feature>
<dbReference type="Proteomes" id="UP001269081">
    <property type="component" value="Unassembled WGS sequence"/>
</dbReference>
<dbReference type="PANTHER" id="PTHR36435">
    <property type="entry name" value="SLR1288 PROTEIN"/>
    <property type="match status" value="1"/>
</dbReference>
<dbReference type="EMBL" id="JAVDWQ010000003">
    <property type="protein sequence ID" value="MDR7209340.1"/>
    <property type="molecule type" value="Genomic_DNA"/>
</dbReference>
<dbReference type="InterPro" id="IPR052710">
    <property type="entry name" value="CAAX_protease"/>
</dbReference>
<evidence type="ECO:0000259" key="2">
    <source>
        <dbReference type="Pfam" id="PF02517"/>
    </source>
</evidence>
<dbReference type="InterPro" id="IPR003675">
    <property type="entry name" value="Rce1/LyrA-like_dom"/>
</dbReference>
<feature type="transmembrane region" description="Helical" evidence="1">
    <location>
        <begin position="139"/>
        <end position="159"/>
    </location>
</feature>
<proteinExistence type="predicted"/>
<feature type="transmembrane region" description="Helical" evidence="1">
    <location>
        <begin position="112"/>
        <end position="132"/>
    </location>
</feature>
<evidence type="ECO:0000313" key="4">
    <source>
        <dbReference type="Proteomes" id="UP001269081"/>
    </source>
</evidence>
<organism evidence="3 4">
    <name type="scientific">Flavobacterium piscis</name>
    <dbReference type="NCBI Taxonomy" id="1114874"/>
    <lineage>
        <taxon>Bacteria</taxon>
        <taxon>Pseudomonadati</taxon>
        <taxon>Bacteroidota</taxon>
        <taxon>Flavobacteriia</taxon>
        <taxon>Flavobacteriales</taxon>
        <taxon>Flavobacteriaceae</taxon>
        <taxon>Flavobacterium</taxon>
    </lineage>
</organism>
<keyword evidence="3" id="KW-0645">Protease</keyword>
<protein>
    <submittedName>
        <fullName evidence="3">Membrane protease YdiL (CAAX protease family)</fullName>
    </submittedName>
</protein>
<keyword evidence="1" id="KW-1133">Transmembrane helix</keyword>
<dbReference type="GO" id="GO:0006508">
    <property type="term" value="P:proteolysis"/>
    <property type="evidence" value="ECO:0007669"/>
    <property type="project" value="UniProtKB-KW"/>
</dbReference>
<keyword evidence="1" id="KW-0472">Membrane</keyword>
<gene>
    <name evidence="3" type="ORF">J2W48_001273</name>
</gene>
<feature type="domain" description="CAAX prenyl protease 2/Lysostaphin resistance protein A-like" evidence="2">
    <location>
        <begin position="64"/>
        <end position="152"/>
    </location>
</feature>
<reference evidence="3 4" key="1">
    <citation type="submission" date="2023-07" db="EMBL/GenBank/DDBJ databases">
        <title>Sorghum-associated microbial communities from plants grown in Nebraska, USA.</title>
        <authorList>
            <person name="Schachtman D."/>
        </authorList>
    </citation>
    <scope>NUCLEOTIDE SEQUENCE [LARGE SCALE GENOMIC DNA]</scope>
    <source>
        <strain evidence="3 4">4129</strain>
    </source>
</reference>
<evidence type="ECO:0000313" key="3">
    <source>
        <dbReference type="EMBL" id="MDR7209340.1"/>
    </source>
</evidence>
<comment type="caution">
    <text evidence="3">The sequence shown here is derived from an EMBL/GenBank/DDBJ whole genome shotgun (WGS) entry which is preliminary data.</text>
</comment>
<keyword evidence="4" id="KW-1185">Reference proteome</keyword>
<dbReference type="GO" id="GO:0008233">
    <property type="term" value="F:peptidase activity"/>
    <property type="evidence" value="ECO:0007669"/>
    <property type="project" value="UniProtKB-KW"/>
</dbReference>
<sequence>MNLFNNLCLEISCNQIKTWRFILLIILFNLLTSFIFSSIAHFFFNKEILEGFENNFGSSLKEQLFWIVLIVPFFETLFYQYAIIETANKIVNPFISCIISALIFGLSHTYNIFYFLFAVVTGFLFATIYYAGSITKRGIFYTFLAHSIYNAIAFILNYVKF</sequence>